<evidence type="ECO:0000313" key="3">
    <source>
        <dbReference type="Proteomes" id="UP000256629"/>
    </source>
</evidence>
<name>A0A3D9HGZ3_9FLAO</name>
<evidence type="ECO:0000256" key="1">
    <source>
        <dbReference type="SAM" id="SignalP"/>
    </source>
</evidence>
<reference evidence="2 3" key="1">
    <citation type="submission" date="2018-07" db="EMBL/GenBank/DDBJ databases">
        <title>Genomic Encyclopedia of Type Strains, Phase III (KMG-III): the genomes of soil and plant-associated and newly described type strains.</title>
        <authorList>
            <person name="Whitman W."/>
        </authorList>
    </citation>
    <scope>NUCLEOTIDE SEQUENCE [LARGE SCALE GENOMIC DNA]</scope>
    <source>
        <strain evidence="2 3">CECT 8487</strain>
    </source>
</reference>
<feature type="signal peptide" evidence="1">
    <location>
        <begin position="1"/>
        <end position="22"/>
    </location>
</feature>
<sequence length="463" mass="52237">MIKSFIHYLILLGFMGVSQLQAQLGFCKGNSGSPIFKEDFGTGKGDSSLNQGSTTYRFTQGSPIDGSYKVSSNTNWYGWFITKDHTPNDNNGRCLIVNASYNSGEFFTIPISGLCENTTYEFSSWLINLFPAYNRVCGPSGNESANPINITFEIWDSTETLLLKKGNTGDIHGSYDPNWQQYGLVFKTNPGQESVILKMRNNGLGGCGNDLAIDDIVFKTCGDSIVIEDELKNRQQTTVSENNYPYSITLTALPDFTVFSSHHYQWQKSLNSKDWYNIEGEDRNNISIKNLKETTYYRVLVAEDAINVLNTSCHLITDYFKISVVDIIKAQKKEPKKTKTKITKTITNPKPYAVVEEKEIVESTIIDTQPQIIEKDSLPNSDVDTNLLPKTYKEIITVLDGNKVIKHKVWIDGAIGQYVQTNEKIIKKGDDRSDIVINETIYYRAVYGFNSVKRTYVIKLKSK</sequence>
<proteinExistence type="predicted"/>
<accession>A0A3D9HGZ3</accession>
<keyword evidence="3" id="KW-1185">Reference proteome</keyword>
<dbReference type="RefSeq" id="WP_147297738.1">
    <property type="nucleotide sequence ID" value="NZ_QRDX01000003.1"/>
</dbReference>
<comment type="caution">
    <text evidence="2">The sequence shown here is derived from an EMBL/GenBank/DDBJ whole genome shotgun (WGS) entry which is preliminary data.</text>
</comment>
<dbReference type="Proteomes" id="UP000256629">
    <property type="component" value="Unassembled WGS sequence"/>
</dbReference>
<dbReference type="EMBL" id="QRDX01000003">
    <property type="protein sequence ID" value="RED48740.1"/>
    <property type="molecule type" value="Genomic_DNA"/>
</dbReference>
<dbReference type="AlphaFoldDB" id="A0A3D9HGZ3"/>
<organism evidence="2 3">
    <name type="scientific">Seonamhaeicola aphaedonensis</name>
    <dbReference type="NCBI Taxonomy" id="1461338"/>
    <lineage>
        <taxon>Bacteria</taxon>
        <taxon>Pseudomonadati</taxon>
        <taxon>Bacteroidota</taxon>
        <taxon>Flavobacteriia</taxon>
        <taxon>Flavobacteriales</taxon>
        <taxon>Flavobacteriaceae</taxon>
    </lineage>
</organism>
<evidence type="ECO:0000313" key="2">
    <source>
        <dbReference type="EMBL" id="RED48740.1"/>
    </source>
</evidence>
<keyword evidence="1" id="KW-0732">Signal</keyword>
<dbReference type="OrthoDB" id="1652165at2"/>
<gene>
    <name evidence="2" type="ORF">DFQ02_10370</name>
</gene>
<protein>
    <submittedName>
        <fullName evidence="2">Uncharacterized protein</fullName>
    </submittedName>
</protein>
<feature type="chain" id="PRO_5017616395" evidence="1">
    <location>
        <begin position="23"/>
        <end position="463"/>
    </location>
</feature>